<keyword evidence="4" id="KW-0418">Kinase</keyword>
<dbReference type="Proteomes" id="UP001219355">
    <property type="component" value="Chromosome 1"/>
</dbReference>
<dbReference type="InterPro" id="IPR011009">
    <property type="entry name" value="Kinase-like_dom_sf"/>
</dbReference>
<sequence length="461" mass="51246">MADTLVGDLVDTVQREDGANPSPLSQWGEDNDQDDLSDRLYVPVAEGLELEDIERYRPGDYHPTHIGDTFDNGRFRVLHKVGYSSRSLVWLARDLLEGSTLVTLKILIADISGRCKEDRILNALQSEEHGAESMHVPRLLHKFTIDGPNGSHICLVLPLIGPTICEYSAAQAKAGLSPYLPRDTAMNFSRQIVRVLAHLHSCGITHGDLKPANILVQLCNLDTLSDADIYSYLGAPKRVPLSPMSGEPTAPSAPSYGIVKANLASFGLKRLTNTVKIADFVDSFSILSPPEIINTTLSYAAPEILLEHKISRSSDVWSLGCTLFELRFLKQLFPSYDDPRDIVLRSMVEILGVPPEHQWQKWENRRTYFPEGGPLETRVGGRSCLSETIRRFNKKTMQDNGGRGALSEDEIECFEDLLSRLLKYEPKERITAFEAISHPWLQGENTSGAVADEHVNTPNSS</sequence>
<evidence type="ECO:0000259" key="7">
    <source>
        <dbReference type="PROSITE" id="PS50011"/>
    </source>
</evidence>
<evidence type="ECO:0000256" key="4">
    <source>
        <dbReference type="ARBA" id="ARBA00022777"/>
    </source>
</evidence>
<gene>
    <name evidence="8" type="ORF">PRK78_001434</name>
</gene>
<feature type="domain" description="Protein kinase" evidence="7">
    <location>
        <begin position="75"/>
        <end position="441"/>
    </location>
</feature>
<dbReference type="Pfam" id="PF00069">
    <property type="entry name" value="Pkinase"/>
    <property type="match status" value="2"/>
</dbReference>
<proteinExistence type="predicted"/>
<evidence type="ECO:0000256" key="2">
    <source>
        <dbReference type="ARBA" id="ARBA00022679"/>
    </source>
</evidence>
<organism evidence="8 9">
    <name type="scientific">Emydomyces testavorans</name>
    <dbReference type="NCBI Taxonomy" id="2070801"/>
    <lineage>
        <taxon>Eukaryota</taxon>
        <taxon>Fungi</taxon>
        <taxon>Dikarya</taxon>
        <taxon>Ascomycota</taxon>
        <taxon>Pezizomycotina</taxon>
        <taxon>Eurotiomycetes</taxon>
        <taxon>Eurotiomycetidae</taxon>
        <taxon>Onygenales</taxon>
        <taxon>Nannizziopsiaceae</taxon>
        <taxon>Emydomyces</taxon>
    </lineage>
</organism>
<dbReference type="Gene3D" id="3.30.200.20">
    <property type="entry name" value="Phosphorylase Kinase, domain 1"/>
    <property type="match status" value="1"/>
</dbReference>
<dbReference type="GO" id="GO:0005524">
    <property type="term" value="F:ATP binding"/>
    <property type="evidence" value="ECO:0007669"/>
    <property type="project" value="UniProtKB-KW"/>
</dbReference>
<evidence type="ECO:0000313" key="8">
    <source>
        <dbReference type="EMBL" id="WEW55999.1"/>
    </source>
</evidence>
<evidence type="ECO:0000313" key="9">
    <source>
        <dbReference type="Proteomes" id="UP001219355"/>
    </source>
</evidence>
<dbReference type="InterPro" id="IPR050494">
    <property type="entry name" value="Ser_Thr_dual-spec_kinase"/>
</dbReference>
<evidence type="ECO:0000256" key="3">
    <source>
        <dbReference type="ARBA" id="ARBA00022741"/>
    </source>
</evidence>
<keyword evidence="1" id="KW-0723">Serine/threonine-protein kinase</keyword>
<evidence type="ECO:0000256" key="5">
    <source>
        <dbReference type="ARBA" id="ARBA00022840"/>
    </source>
</evidence>
<dbReference type="PROSITE" id="PS00108">
    <property type="entry name" value="PROTEIN_KINASE_ST"/>
    <property type="match status" value="1"/>
</dbReference>
<reference evidence="8" key="1">
    <citation type="submission" date="2023-03" db="EMBL/GenBank/DDBJ databases">
        <title>Emydomyces testavorans Genome Sequence.</title>
        <authorList>
            <person name="Hoyer L."/>
        </authorList>
    </citation>
    <scope>NUCLEOTIDE SEQUENCE</scope>
    <source>
        <strain evidence="8">16-2883</strain>
    </source>
</reference>
<dbReference type="InterPro" id="IPR008271">
    <property type="entry name" value="Ser/Thr_kinase_AS"/>
</dbReference>
<dbReference type="PROSITE" id="PS50011">
    <property type="entry name" value="PROTEIN_KINASE_DOM"/>
    <property type="match status" value="1"/>
</dbReference>
<dbReference type="PANTHER" id="PTHR24058:SF28">
    <property type="entry name" value="SERINE_THREONINE-PROTEIN KINASE MINIBRAIN"/>
    <property type="match status" value="1"/>
</dbReference>
<feature type="region of interest" description="Disordered" evidence="6">
    <location>
        <begin position="1"/>
        <end position="35"/>
    </location>
</feature>
<keyword evidence="3" id="KW-0547">Nucleotide-binding</keyword>
<keyword evidence="5" id="KW-0067">ATP-binding</keyword>
<protein>
    <recommendedName>
        <fullName evidence="7">Protein kinase domain-containing protein</fullName>
    </recommendedName>
</protein>
<dbReference type="InterPro" id="IPR000719">
    <property type="entry name" value="Prot_kinase_dom"/>
</dbReference>
<dbReference type="Gene3D" id="1.10.510.10">
    <property type="entry name" value="Transferase(Phosphotransferase) domain 1"/>
    <property type="match status" value="1"/>
</dbReference>
<dbReference type="PANTHER" id="PTHR24058">
    <property type="entry name" value="DUAL SPECIFICITY PROTEIN KINASE"/>
    <property type="match status" value="1"/>
</dbReference>
<dbReference type="SMART" id="SM00220">
    <property type="entry name" value="S_TKc"/>
    <property type="match status" value="1"/>
</dbReference>
<keyword evidence="2" id="KW-0808">Transferase</keyword>
<name>A0AAF0DDB3_9EURO</name>
<dbReference type="GO" id="GO:0004674">
    <property type="term" value="F:protein serine/threonine kinase activity"/>
    <property type="evidence" value="ECO:0007669"/>
    <property type="project" value="UniProtKB-KW"/>
</dbReference>
<keyword evidence="9" id="KW-1185">Reference proteome</keyword>
<evidence type="ECO:0000256" key="6">
    <source>
        <dbReference type="SAM" id="MobiDB-lite"/>
    </source>
</evidence>
<evidence type="ECO:0000256" key="1">
    <source>
        <dbReference type="ARBA" id="ARBA00022527"/>
    </source>
</evidence>
<dbReference type="AlphaFoldDB" id="A0AAF0DDB3"/>
<dbReference type="EMBL" id="CP120627">
    <property type="protein sequence ID" value="WEW55999.1"/>
    <property type="molecule type" value="Genomic_DNA"/>
</dbReference>
<dbReference type="SUPFAM" id="SSF56112">
    <property type="entry name" value="Protein kinase-like (PK-like)"/>
    <property type="match status" value="1"/>
</dbReference>
<accession>A0AAF0DDB3</accession>